<dbReference type="OrthoDB" id="7480422at2759"/>
<keyword evidence="3" id="KW-1185">Reference proteome</keyword>
<name>A0A8J5CE80_CHIOP</name>
<sequence>MSWLLDGKGLEVLYKTHVRSSMEYACLGLGGAANKHLALLDKVQGRGEAHQRHRCRAGITTPQPPAPPRRSGPHRDVQGASPAGASPTNTPAAPTTGPGYHKDRCPSPRRATTAPLP</sequence>
<gene>
    <name evidence="2" type="ORF">GWK47_002389</name>
</gene>
<dbReference type="Proteomes" id="UP000770661">
    <property type="component" value="Unassembled WGS sequence"/>
</dbReference>
<accession>A0A8J5CE80</accession>
<reference evidence="2" key="1">
    <citation type="submission" date="2020-07" db="EMBL/GenBank/DDBJ databases">
        <title>The High-quality genome of the commercially important snow crab, Chionoecetes opilio.</title>
        <authorList>
            <person name="Jeong J.-H."/>
            <person name="Ryu S."/>
        </authorList>
    </citation>
    <scope>NUCLEOTIDE SEQUENCE</scope>
    <source>
        <strain evidence="2">MADBK_172401_WGS</strain>
        <tissue evidence="2">Digestive gland</tissue>
    </source>
</reference>
<proteinExistence type="predicted"/>
<feature type="compositionally biased region" description="Low complexity" evidence="1">
    <location>
        <begin position="80"/>
        <end position="99"/>
    </location>
</feature>
<organism evidence="2 3">
    <name type="scientific">Chionoecetes opilio</name>
    <name type="common">Atlantic snow crab</name>
    <name type="synonym">Cancer opilio</name>
    <dbReference type="NCBI Taxonomy" id="41210"/>
    <lineage>
        <taxon>Eukaryota</taxon>
        <taxon>Metazoa</taxon>
        <taxon>Ecdysozoa</taxon>
        <taxon>Arthropoda</taxon>
        <taxon>Crustacea</taxon>
        <taxon>Multicrustacea</taxon>
        <taxon>Malacostraca</taxon>
        <taxon>Eumalacostraca</taxon>
        <taxon>Eucarida</taxon>
        <taxon>Decapoda</taxon>
        <taxon>Pleocyemata</taxon>
        <taxon>Brachyura</taxon>
        <taxon>Eubrachyura</taxon>
        <taxon>Majoidea</taxon>
        <taxon>Majidae</taxon>
        <taxon>Chionoecetes</taxon>
    </lineage>
</organism>
<comment type="caution">
    <text evidence="2">The sequence shown here is derived from an EMBL/GenBank/DDBJ whole genome shotgun (WGS) entry which is preliminary data.</text>
</comment>
<dbReference type="AlphaFoldDB" id="A0A8J5CE80"/>
<dbReference type="EMBL" id="JACEEZ010023705">
    <property type="protein sequence ID" value="KAG0710956.1"/>
    <property type="molecule type" value="Genomic_DNA"/>
</dbReference>
<protein>
    <submittedName>
        <fullName evidence="2">Uncharacterized protein</fullName>
    </submittedName>
</protein>
<feature type="region of interest" description="Disordered" evidence="1">
    <location>
        <begin position="44"/>
        <end position="117"/>
    </location>
</feature>
<evidence type="ECO:0000256" key="1">
    <source>
        <dbReference type="SAM" id="MobiDB-lite"/>
    </source>
</evidence>
<evidence type="ECO:0000313" key="2">
    <source>
        <dbReference type="EMBL" id="KAG0710956.1"/>
    </source>
</evidence>
<evidence type="ECO:0000313" key="3">
    <source>
        <dbReference type="Proteomes" id="UP000770661"/>
    </source>
</evidence>